<protein>
    <submittedName>
        <fullName evidence="1">(S)-2-haloacid dehalogenase 1</fullName>
    </submittedName>
</protein>
<dbReference type="Gene3D" id="3.40.30.10">
    <property type="entry name" value="Glutaredoxin"/>
    <property type="match status" value="1"/>
</dbReference>
<dbReference type="GO" id="GO:0005737">
    <property type="term" value="C:cytoplasm"/>
    <property type="evidence" value="ECO:0007669"/>
    <property type="project" value="TreeGrafter"/>
</dbReference>
<comment type="caution">
    <text evidence="1">The sequence shown here is derived from an EMBL/GenBank/DDBJ whole genome shotgun (WGS) entry which is preliminary data.</text>
</comment>
<dbReference type="InterPro" id="IPR036282">
    <property type="entry name" value="Glutathione-S-Trfase_C_sf"/>
</dbReference>
<dbReference type="PANTHER" id="PTHR32419:SF25">
    <property type="entry name" value="GLUTATHIONE S-TRANSFERASE (EUROFUNG)"/>
    <property type="match status" value="1"/>
</dbReference>
<proteinExistence type="predicted"/>
<evidence type="ECO:0000313" key="2">
    <source>
        <dbReference type="Proteomes" id="UP000465221"/>
    </source>
</evidence>
<dbReference type="Proteomes" id="UP000465221">
    <property type="component" value="Unassembled WGS sequence"/>
</dbReference>
<reference evidence="1 2" key="1">
    <citation type="submission" date="2020-01" db="EMBL/GenBank/DDBJ databases">
        <title>Draft genome sequence of Aspergillus udagawae IFM 46972.</title>
        <authorList>
            <person name="Takahashi H."/>
            <person name="Yaguchi T."/>
        </authorList>
    </citation>
    <scope>NUCLEOTIDE SEQUENCE [LARGE SCALE GENOMIC DNA]</scope>
    <source>
        <strain evidence="1 2">IFM 46972</strain>
    </source>
</reference>
<sequence>MSGITLAANEGQPRIYKHADGDSEFLRKPSTFRSFVSSDPSSDFPAQKDRYMLHLAPKDQQQWKQRDHLHVYANFDHLLPQAMREANQPGGGLYPAPLRAHIDAMNEKRTMPACTRCSRRWTAWRSHSEKPDHRPYLLGANITEADILLYTTIARFDVAY</sequence>
<evidence type="ECO:0000313" key="1">
    <source>
        <dbReference type="EMBL" id="GFF49568.1"/>
    </source>
</evidence>
<organism evidence="1 2">
    <name type="scientific">Aspergillus udagawae</name>
    <dbReference type="NCBI Taxonomy" id="91492"/>
    <lineage>
        <taxon>Eukaryota</taxon>
        <taxon>Fungi</taxon>
        <taxon>Dikarya</taxon>
        <taxon>Ascomycota</taxon>
        <taxon>Pezizomycotina</taxon>
        <taxon>Eurotiomycetes</taxon>
        <taxon>Eurotiomycetidae</taxon>
        <taxon>Eurotiales</taxon>
        <taxon>Aspergillaceae</taxon>
        <taxon>Aspergillus</taxon>
        <taxon>Aspergillus subgen. Fumigati</taxon>
    </lineage>
</organism>
<dbReference type="InterPro" id="IPR016639">
    <property type="entry name" value="GST_Omega/GSH"/>
</dbReference>
<dbReference type="PANTHER" id="PTHR32419">
    <property type="entry name" value="GLUTATHIONYL-HYDROQUINONE REDUCTASE"/>
    <property type="match status" value="1"/>
</dbReference>
<gene>
    <name evidence="1" type="ORF">IFM46972_08834</name>
</gene>
<dbReference type="Gene3D" id="1.20.1050.10">
    <property type="match status" value="1"/>
</dbReference>
<accession>A0A8H3PEC6</accession>
<dbReference type="EMBL" id="BLKC01000079">
    <property type="protein sequence ID" value="GFF49568.1"/>
    <property type="molecule type" value="Genomic_DNA"/>
</dbReference>
<dbReference type="AlphaFoldDB" id="A0A8H3PEC6"/>
<dbReference type="GO" id="GO:0004364">
    <property type="term" value="F:glutathione transferase activity"/>
    <property type="evidence" value="ECO:0007669"/>
    <property type="project" value="InterPro"/>
</dbReference>
<dbReference type="SUPFAM" id="SSF47616">
    <property type="entry name" value="GST C-terminal domain-like"/>
    <property type="match status" value="1"/>
</dbReference>
<name>A0A8H3PEC6_9EURO</name>